<evidence type="ECO:0000313" key="3">
    <source>
        <dbReference type="EMBL" id="THG32914.1"/>
    </source>
</evidence>
<keyword evidence="1" id="KW-0378">Hydrolase</keyword>
<sequence>MNKDSSPTLTTVQFDPPCGPVRGYADGSVIRATGIPYAHAERFAAPLPMPEWDEPFEATRASTPCPQWPSAFLERMLGDAEGVAAPDEDCLQLSITMPADVGVGDALPVMVWIHGGSYVWGAGDAPITDPRNLVTEQRVIVVSVTYRVGLFGFLGDGSSRPANLGLLDQHAAFRWVRRNIAAFGGEPTNVTAFGQSAGADAIAHLMIASGRERLFERAILQSPPLGLALNRRRMSAAMTLAAGTLGRDSSVQDILDAERRAAAAAARYGLKSAMPFGTQYGIAPLPAETEIDAAWFRVAPDIDVLIGNTADESEFFAGEIPIVNRLRGLPLVGQRVTRRVSSAVTAAVYGRAIDRFARRHAQAGGRAFRYTLSWKVPGNPVGSGHTIDLPLLLGNRTSWAKAAIVAGADWDRVERDGARLRALWARFARTGQLDSEGEIPDVIAWSRA</sequence>
<dbReference type="GO" id="GO:0006581">
    <property type="term" value="P:acetylcholine catabolic process"/>
    <property type="evidence" value="ECO:0007669"/>
    <property type="project" value="TreeGrafter"/>
</dbReference>
<dbReference type="InterPro" id="IPR029058">
    <property type="entry name" value="AB_hydrolase_fold"/>
</dbReference>
<dbReference type="PANTHER" id="PTHR43918">
    <property type="entry name" value="ACETYLCHOLINESTERASE"/>
    <property type="match status" value="1"/>
</dbReference>
<organism evidence="3 4">
    <name type="scientific">Naasia lichenicola</name>
    <dbReference type="NCBI Taxonomy" id="2565933"/>
    <lineage>
        <taxon>Bacteria</taxon>
        <taxon>Bacillati</taxon>
        <taxon>Actinomycetota</taxon>
        <taxon>Actinomycetes</taxon>
        <taxon>Micrococcales</taxon>
        <taxon>Microbacteriaceae</taxon>
        <taxon>Naasia</taxon>
    </lineage>
</organism>
<keyword evidence="4" id="KW-1185">Reference proteome</keyword>
<dbReference type="SUPFAM" id="SSF53474">
    <property type="entry name" value="alpha/beta-Hydrolases"/>
    <property type="match status" value="1"/>
</dbReference>
<evidence type="ECO:0000256" key="1">
    <source>
        <dbReference type="ARBA" id="ARBA00022801"/>
    </source>
</evidence>
<gene>
    <name evidence="3" type="ORF">E6C64_00635</name>
</gene>
<dbReference type="EMBL" id="SSSM01000001">
    <property type="protein sequence ID" value="THG32914.1"/>
    <property type="molecule type" value="Genomic_DNA"/>
</dbReference>
<name>A0A4S4FRB7_9MICO</name>
<reference evidence="3 4" key="1">
    <citation type="submission" date="2019-04" db="EMBL/GenBank/DDBJ databases">
        <authorList>
            <person name="Jiang L."/>
        </authorList>
    </citation>
    <scope>NUCLEOTIDE SEQUENCE [LARGE SCALE GENOMIC DNA]</scope>
    <source>
        <strain evidence="3 4">YIM 131853</strain>
    </source>
</reference>
<accession>A0A4S4FRB7</accession>
<dbReference type="Pfam" id="PF00135">
    <property type="entry name" value="COesterase"/>
    <property type="match status" value="1"/>
</dbReference>
<dbReference type="InterPro" id="IPR002018">
    <property type="entry name" value="CarbesteraseB"/>
</dbReference>
<protein>
    <submittedName>
        <fullName evidence="3">Carboxylesterase family protein</fullName>
    </submittedName>
</protein>
<dbReference type="RefSeq" id="WP_136425695.1">
    <property type="nucleotide sequence ID" value="NZ_SSSM01000001.1"/>
</dbReference>
<dbReference type="GO" id="GO:0019695">
    <property type="term" value="P:choline metabolic process"/>
    <property type="evidence" value="ECO:0007669"/>
    <property type="project" value="TreeGrafter"/>
</dbReference>
<comment type="caution">
    <text evidence="3">The sequence shown here is derived from an EMBL/GenBank/DDBJ whole genome shotgun (WGS) entry which is preliminary data.</text>
</comment>
<feature type="domain" description="Carboxylesterase type B" evidence="2">
    <location>
        <begin position="18"/>
        <end position="318"/>
    </location>
</feature>
<dbReference type="GO" id="GO:0005886">
    <property type="term" value="C:plasma membrane"/>
    <property type="evidence" value="ECO:0007669"/>
    <property type="project" value="TreeGrafter"/>
</dbReference>
<dbReference type="AlphaFoldDB" id="A0A4S4FRB7"/>
<dbReference type="OrthoDB" id="3199405at2"/>
<evidence type="ECO:0000259" key="2">
    <source>
        <dbReference type="Pfam" id="PF00135"/>
    </source>
</evidence>
<dbReference type="GO" id="GO:0005615">
    <property type="term" value="C:extracellular space"/>
    <property type="evidence" value="ECO:0007669"/>
    <property type="project" value="TreeGrafter"/>
</dbReference>
<proteinExistence type="predicted"/>
<dbReference type="InterPro" id="IPR050654">
    <property type="entry name" value="AChE-related_enzymes"/>
</dbReference>
<dbReference type="Proteomes" id="UP000309133">
    <property type="component" value="Unassembled WGS sequence"/>
</dbReference>
<evidence type="ECO:0000313" key="4">
    <source>
        <dbReference type="Proteomes" id="UP000309133"/>
    </source>
</evidence>
<dbReference type="Gene3D" id="3.40.50.1820">
    <property type="entry name" value="alpha/beta hydrolase"/>
    <property type="match status" value="1"/>
</dbReference>
<dbReference type="GO" id="GO:0003990">
    <property type="term" value="F:acetylcholinesterase activity"/>
    <property type="evidence" value="ECO:0007669"/>
    <property type="project" value="TreeGrafter"/>
</dbReference>
<dbReference type="PANTHER" id="PTHR43918:SF4">
    <property type="entry name" value="CARBOXYLIC ESTER HYDROLASE"/>
    <property type="match status" value="1"/>
</dbReference>